<name>A0ACC2PJD3_9HYME</name>
<reference evidence="1" key="1">
    <citation type="submission" date="2023-04" db="EMBL/GenBank/DDBJ databases">
        <title>A chromosome-level genome assembly of the parasitoid wasp Eretmocerus hayati.</title>
        <authorList>
            <person name="Zhong Y."/>
            <person name="Liu S."/>
            <person name="Liu Y."/>
        </authorList>
    </citation>
    <scope>NUCLEOTIDE SEQUENCE</scope>
    <source>
        <strain evidence="1">ZJU_SS_LIU_2023</strain>
    </source>
</reference>
<gene>
    <name evidence="1" type="ORF">QAD02_018935</name>
</gene>
<protein>
    <submittedName>
        <fullName evidence="1">Uncharacterized protein</fullName>
    </submittedName>
</protein>
<accession>A0ACC2PJD3</accession>
<comment type="caution">
    <text evidence="1">The sequence shown here is derived from an EMBL/GenBank/DDBJ whole genome shotgun (WGS) entry which is preliminary data.</text>
</comment>
<sequence>MYDNLFQSYANSPTIISVHNIIVPTRLSDVLEQTLTRKLFIILSALVAYVSAGIVGYHGYPGYAAPLPLAYHAAAPLAYKAYPAPAPLVHAAPVAAVRAAPAIGAAVPVAEAVVAKTVDTEYDANPQYSFSYDVADSLTGDFKAQSETRNGDVVVGQYSLVDPDGTQRIVDYTADDVNGFNAVVRKEPLAAKVALPVAAPAAYAAAPIAPIAKVALPAAHAYPYITKAIHAY</sequence>
<dbReference type="Proteomes" id="UP001239111">
    <property type="component" value="Chromosome 1"/>
</dbReference>
<evidence type="ECO:0000313" key="1">
    <source>
        <dbReference type="EMBL" id="KAJ8683143.1"/>
    </source>
</evidence>
<organism evidence="1 2">
    <name type="scientific">Eretmocerus hayati</name>
    <dbReference type="NCBI Taxonomy" id="131215"/>
    <lineage>
        <taxon>Eukaryota</taxon>
        <taxon>Metazoa</taxon>
        <taxon>Ecdysozoa</taxon>
        <taxon>Arthropoda</taxon>
        <taxon>Hexapoda</taxon>
        <taxon>Insecta</taxon>
        <taxon>Pterygota</taxon>
        <taxon>Neoptera</taxon>
        <taxon>Endopterygota</taxon>
        <taxon>Hymenoptera</taxon>
        <taxon>Apocrita</taxon>
        <taxon>Proctotrupomorpha</taxon>
        <taxon>Chalcidoidea</taxon>
        <taxon>Aphelinidae</taxon>
        <taxon>Aphelininae</taxon>
        <taxon>Eretmocerus</taxon>
    </lineage>
</organism>
<evidence type="ECO:0000313" key="2">
    <source>
        <dbReference type="Proteomes" id="UP001239111"/>
    </source>
</evidence>
<proteinExistence type="predicted"/>
<dbReference type="EMBL" id="CM056741">
    <property type="protein sequence ID" value="KAJ8683143.1"/>
    <property type="molecule type" value="Genomic_DNA"/>
</dbReference>
<keyword evidence="2" id="KW-1185">Reference proteome</keyword>